<dbReference type="Pfam" id="PF07648">
    <property type="entry name" value="Kazal_2"/>
    <property type="match status" value="1"/>
</dbReference>
<dbReference type="CDD" id="cd00104">
    <property type="entry name" value="KAZAL_FS"/>
    <property type="match status" value="1"/>
</dbReference>
<evidence type="ECO:0000313" key="2">
    <source>
        <dbReference type="EnsemblMetazoa" id="SCAU008277-PA"/>
    </source>
</evidence>
<dbReference type="AlphaFoldDB" id="A0A1I8PI75"/>
<reference evidence="2" key="1">
    <citation type="submission" date="2020-05" db="UniProtKB">
        <authorList>
            <consortium name="EnsemblMetazoa"/>
        </authorList>
    </citation>
    <scope>IDENTIFICATION</scope>
    <source>
        <strain evidence="2">USDA</strain>
    </source>
</reference>
<dbReference type="OrthoDB" id="126772at2759"/>
<protein>
    <recommendedName>
        <fullName evidence="1">Kazal-like domain-containing protein</fullName>
    </recommendedName>
</protein>
<dbReference type="SUPFAM" id="SSF100895">
    <property type="entry name" value="Kazal-type serine protease inhibitors"/>
    <property type="match status" value="1"/>
</dbReference>
<name>A0A1I8PI75_STOCA</name>
<dbReference type="PANTHER" id="PTHR21179">
    <property type="entry name" value="SERINE-TYPE ENDOPEPTIDASE INHIBITOR"/>
    <property type="match status" value="1"/>
</dbReference>
<evidence type="ECO:0000313" key="3">
    <source>
        <dbReference type="Proteomes" id="UP000095300"/>
    </source>
</evidence>
<dbReference type="SMART" id="SM00280">
    <property type="entry name" value="KAZAL"/>
    <property type="match status" value="1"/>
</dbReference>
<dbReference type="InterPro" id="IPR036058">
    <property type="entry name" value="Kazal_dom_sf"/>
</dbReference>
<gene>
    <name evidence="2" type="primary">106093172</name>
</gene>
<dbReference type="Gene3D" id="3.30.60.30">
    <property type="match status" value="1"/>
</dbReference>
<dbReference type="PROSITE" id="PS51465">
    <property type="entry name" value="KAZAL_2"/>
    <property type="match status" value="1"/>
</dbReference>
<sequence>MNSHRSARAARAINLEFFKSPLCLLIGISCIVCLTNQQQFPFPGSFPTFLQSRLNPSLAKNSRWLPPGQQLVFSRNEDNVERAGSETTASPMGTTSNPVFVNNVPVIPTLAPFLPTVTTASPQHLECIRQCPTTSEYNPICASNRQMYGNEQKFNCARNCGADIQIVRRGSCEGLVQMTKG</sequence>
<dbReference type="EnsemblMetazoa" id="SCAU008277-RA">
    <property type="protein sequence ID" value="SCAU008277-PA"/>
    <property type="gene ID" value="SCAU008277"/>
</dbReference>
<proteinExistence type="predicted"/>
<feature type="domain" description="Kazal-like" evidence="1">
    <location>
        <begin position="121"/>
        <end position="174"/>
    </location>
</feature>
<dbReference type="GO" id="GO:0004867">
    <property type="term" value="F:serine-type endopeptidase inhibitor activity"/>
    <property type="evidence" value="ECO:0007669"/>
    <property type="project" value="InterPro"/>
</dbReference>
<accession>A0A1I8PI75</accession>
<dbReference type="InterPro" id="IPR039932">
    <property type="entry name" value="Spink4-like"/>
</dbReference>
<dbReference type="PANTHER" id="PTHR21179:SF1">
    <property type="entry name" value="KAZ1-TYPE SERINE PROTEASE INHIBITOR-LIKE PROTEIN TYPE EPSILON-RELATED"/>
    <property type="match status" value="1"/>
</dbReference>
<evidence type="ECO:0000259" key="1">
    <source>
        <dbReference type="PROSITE" id="PS51465"/>
    </source>
</evidence>
<dbReference type="Proteomes" id="UP000095300">
    <property type="component" value="Unassembled WGS sequence"/>
</dbReference>
<organism evidence="2 3">
    <name type="scientific">Stomoxys calcitrans</name>
    <name type="common">Stable fly</name>
    <name type="synonym">Conops calcitrans</name>
    <dbReference type="NCBI Taxonomy" id="35570"/>
    <lineage>
        <taxon>Eukaryota</taxon>
        <taxon>Metazoa</taxon>
        <taxon>Ecdysozoa</taxon>
        <taxon>Arthropoda</taxon>
        <taxon>Hexapoda</taxon>
        <taxon>Insecta</taxon>
        <taxon>Pterygota</taxon>
        <taxon>Neoptera</taxon>
        <taxon>Endopterygota</taxon>
        <taxon>Diptera</taxon>
        <taxon>Brachycera</taxon>
        <taxon>Muscomorpha</taxon>
        <taxon>Muscoidea</taxon>
        <taxon>Muscidae</taxon>
        <taxon>Stomoxys</taxon>
    </lineage>
</organism>
<dbReference type="VEuPathDB" id="VectorBase:SCAU008277"/>
<dbReference type="InterPro" id="IPR002350">
    <property type="entry name" value="Kazal_dom"/>
</dbReference>
<keyword evidence="3" id="KW-1185">Reference proteome</keyword>
<dbReference type="KEGG" id="scac:106093172"/>
<dbReference type="PROSITE" id="PS51257">
    <property type="entry name" value="PROKAR_LIPOPROTEIN"/>
    <property type="match status" value="1"/>
</dbReference>